<evidence type="ECO:0000313" key="3">
    <source>
        <dbReference type="EMBL" id="MEI9406440.1"/>
    </source>
</evidence>
<reference evidence="3 4" key="1">
    <citation type="submission" date="2022-12" db="EMBL/GenBank/DDBJ databases">
        <authorList>
            <person name="Muema E."/>
        </authorList>
    </citation>
    <scope>NUCLEOTIDE SEQUENCE [LARGE SCALE GENOMIC DNA]</scope>
    <source>
        <strain evidence="4">1330</strain>
    </source>
</reference>
<dbReference type="SUPFAM" id="SSF50090">
    <property type="entry name" value="Electron transport accessory proteins"/>
    <property type="match status" value="1"/>
</dbReference>
<dbReference type="Pfam" id="PF21006">
    <property type="entry name" value="NHase_beta_N"/>
    <property type="match status" value="1"/>
</dbReference>
<gene>
    <name evidence="3" type="ORF">O7A05_30410</name>
</gene>
<feature type="region of interest" description="Disordered" evidence="1">
    <location>
        <begin position="121"/>
        <end position="143"/>
    </location>
</feature>
<evidence type="ECO:0000313" key="4">
    <source>
        <dbReference type="Proteomes" id="UP001366503"/>
    </source>
</evidence>
<dbReference type="Gene3D" id="1.10.472.20">
    <property type="entry name" value="Nitrile hydratase, beta subunit"/>
    <property type="match status" value="1"/>
</dbReference>
<accession>A0ABU8KLU5</accession>
<dbReference type="InterPro" id="IPR042262">
    <property type="entry name" value="CN_hydtase_beta_C"/>
</dbReference>
<protein>
    <submittedName>
        <fullName evidence="3">Nitrile hydratase accessory protein</fullName>
    </submittedName>
</protein>
<dbReference type="NCBIfam" id="TIGR03889">
    <property type="entry name" value="nitrile_acc"/>
    <property type="match status" value="1"/>
</dbReference>
<feature type="domain" description="Nitrile hydratase beta subunit-like N-terminal" evidence="2">
    <location>
        <begin position="6"/>
        <end position="109"/>
    </location>
</feature>
<dbReference type="InterPro" id="IPR049054">
    <property type="entry name" value="CN_hydtase_beta-like_N"/>
</dbReference>
<evidence type="ECO:0000259" key="2">
    <source>
        <dbReference type="Pfam" id="PF21006"/>
    </source>
</evidence>
<organism evidence="3 4">
    <name type="scientific">Mesorhizobium argentiipisi</name>
    <dbReference type="NCBI Taxonomy" id="3015175"/>
    <lineage>
        <taxon>Bacteria</taxon>
        <taxon>Pseudomonadati</taxon>
        <taxon>Pseudomonadota</taxon>
        <taxon>Alphaproteobacteria</taxon>
        <taxon>Hyphomicrobiales</taxon>
        <taxon>Phyllobacteriaceae</taxon>
        <taxon>Mesorhizobium</taxon>
    </lineage>
</organism>
<proteinExistence type="predicted"/>
<dbReference type="InterPro" id="IPR023808">
    <property type="entry name" value="Nitrile_Hydratase_acc_put"/>
</dbReference>
<dbReference type="EMBL" id="JAPYKO010000036">
    <property type="protein sequence ID" value="MEI9406440.1"/>
    <property type="molecule type" value="Genomic_DNA"/>
</dbReference>
<sequence length="143" mass="15875">MVEQSGFDAIRLPRDDAGPVFEQPWQAHAFSLTLQLHKTGLFTWAEWVKVFSEEIKAAPQLPDESVNDAYYRQWMAALEKIIAAEGLTGKDQISARADEWRQAYINTPHGHPVALANAACPPTHHHDHTVARSPVTVSPAALN</sequence>
<dbReference type="Proteomes" id="UP001366503">
    <property type="component" value="Unassembled WGS sequence"/>
</dbReference>
<evidence type="ECO:0000256" key="1">
    <source>
        <dbReference type="SAM" id="MobiDB-lite"/>
    </source>
</evidence>
<dbReference type="InterPro" id="IPR008990">
    <property type="entry name" value="Elect_transpt_acc-like_dom_sf"/>
</dbReference>
<name>A0ABU8KLU5_9HYPH</name>
<comment type="caution">
    <text evidence="3">The sequence shown here is derived from an EMBL/GenBank/DDBJ whole genome shotgun (WGS) entry which is preliminary data.</text>
</comment>
<keyword evidence="4" id="KW-1185">Reference proteome</keyword>